<feature type="coiled-coil region" evidence="1">
    <location>
        <begin position="712"/>
        <end position="874"/>
    </location>
</feature>
<dbReference type="PANTHER" id="PTHR21574:SF0">
    <property type="entry name" value="CENTROSOMAL PROTEIN OF 120 KDA"/>
    <property type="match status" value="1"/>
</dbReference>
<dbReference type="EMBL" id="JAQMWT010000135">
    <property type="protein sequence ID" value="KAJ8609697.1"/>
    <property type="molecule type" value="Genomic_DNA"/>
</dbReference>
<reference evidence="3" key="1">
    <citation type="submission" date="2023-01" db="EMBL/GenBank/DDBJ databases">
        <title>Metagenome sequencing of chrysophaentin producing Chrysophaeum taylorii.</title>
        <authorList>
            <person name="Davison J."/>
            <person name="Bewley C."/>
        </authorList>
    </citation>
    <scope>NUCLEOTIDE SEQUENCE</scope>
    <source>
        <strain evidence="3">NIES-1699</strain>
    </source>
</reference>
<comment type="caution">
    <text evidence="3">The sequence shown here is derived from an EMBL/GenBank/DDBJ whole genome shotgun (WGS) entry which is preliminary data.</text>
</comment>
<evidence type="ECO:0000313" key="3">
    <source>
        <dbReference type="EMBL" id="KAJ8609697.1"/>
    </source>
</evidence>
<protein>
    <recommendedName>
        <fullName evidence="5">C2 domain-containing protein</fullName>
    </recommendedName>
</protein>
<sequence>MSVEWEIRVDIQAVKQLATPLVNRLGGKTSMCLRVQGSLGGEKRETGPSSWGAKGTPRAGEAVWSREEGCLSWMFESVEALREAERRSPKLKLYCYATRGATSEEREPTLENSEPLGTLVLDVHEIRRGESSGWAKLKGPAAPAEVLRAAKARPRLQVPQKHEEAPLAEVEELPAKRLGKGTTLFELCVSLEKAASLAKLVGKELEEASANGRRKYWFSTEVFGVVLQTEQFPARSLDAPPFAVECDWFRLRASAFELATALASPVEVYLCTEGLVVAAGRLSLGPLLPVEAWHPARRDAEFYASEARFRVDVDSRRPMHVFAQPVSPGSLDVFAKLRRVGVSDAEALEKRGPRGWVPPPPPPRDEPEEYDDDDDDEEDEASAVDATTSPFAPPTPARPELSAEPRRWRLVVELLHVTLAAADGPRLRLRYAAEALGQRGVARTATLGTARDASVAVAGKGARAVFEFARLSAADLDALFKNAGALRVELEDDEAPLAVARLDLSAPLIAPETRRYYEARPTALRRVHEANYALGEDRSLRARLTLDEQLEEDEGTKTPPSWSEKVAGKLLVPVDDDDDSTTSGASGGNLASRREVARACAVCGAPSDWATRQTEAAIEAEKRAWEEWRANEEAAWAQRLRRKEQQRLRQLDEEAEKARKAEREEAATHRAEYAKLEAKLRTSLRDVEARERSLSDADAALQRERAVRVSELQLLERRLRDETRHAVEAERRQTKALEKALAAQKNATERADKRATAAEAEFDRWRAAHRRTPEAELAGRLAKAKAEAADLRARLECARAETAEAGADRERLRAQVHRLARALQRARDEANDKARRDLDELRLEYRGREERFVLDGDRRELKNIKAELDNLRQAAVRGETYGEIAKRTAELTLAKAFQRYPPVEPPLVPPSPVEKETKRQPPRIKLVDDDDGDEPPPPPPANEQQQTGAPRDDIDEVFRVINDARATPEPLADDVTYTRLVAERRTLVEDAGYPLDDPVVKDLDRLIQAAHRALDDDDDDDDDDLPQGPSE</sequence>
<organism evidence="3 4">
    <name type="scientific">Chrysophaeum taylorii</name>
    <dbReference type="NCBI Taxonomy" id="2483200"/>
    <lineage>
        <taxon>Eukaryota</taxon>
        <taxon>Sar</taxon>
        <taxon>Stramenopiles</taxon>
        <taxon>Ochrophyta</taxon>
        <taxon>Pelagophyceae</taxon>
        <taxon>Pelagomonadales</taxon>
        <taxon>Pelagomonadaceae</taxon>
        <taxon>Chrysophaeum</taxon>
    </lineage>
</organism>
<proteinExistence type="predicted"/>
<dbReference type="AlphaFoldDB" id="A0AAD7XPW7"/>
<feature type="coiled-coil region" evidence="1">
    <location>
        <begin position="634"/>
        <end position="679"/>
    </location>
</feature>
<keyword evidence="4" id="KW-1185">Reference proteome</keyword>
<dbReference type="InterPro" id="IPR039893">
    <property type="entry name" value="CEP120-like"/>
</dbReference>
<evidence type="ECO:0000313" key="4">
    <source>
        <dbReference type="Proteomes" id="UP001230188"/>
    </source>
</evidence>
<feature type="region of interest" description="Disordered" evidence="2">
    <location>
        <begin position="348"/>
        <end position="402"/>
    </location>
</feature>
<feature type="region of interest" description="Disordered" evidence="2">
    <location>
        <begin position="901"/>
        <end position="957"/>
    </location>
</feature>
<name>A0AAD7XPW7_9STRA</name>
<feature type="compositionally biased region" description="Acidic residues" evidence="2">
    <location>
        <begin position="366"/>
        <end position="382"/>
    </location>
</feature>
<feature type="compositionally biased region" description="Acidic residues" evidence="2">
    <location>
        <begin position="1015"/>
        <end position="1025"/>
    </location>
</feature>
<feature type="region of interest" description="Disordered" evidence="2">
    <location>
        <begin position="38"/>
        <end position="58"/>
    </location>
</feature>
<feature type="region of interest" description="Disordered" evidence="2">
    <location>
        <begin position="1011"/>
        <end position="1031"/>
    </location>
</feature>
<evidence type="ECO:0000256" key="1">
    <source>
        <dbReference type="SAM" id="Coils"/>
    </source>
</evidence>
<feature type="compositionally biased region" description="Pro residues" evidence="2">
    <location>
        <begin position="902"/>
        <end position="912"/>
    </location>
</feature>
<evidence type="ECO:0000256" key="2">
    <source>
        <dbReference type="SAM" id="MobiDB-lite"/>
    </source>
</evidence>
<evidence type="ECO:0008006" key="5">
    <source>
        <dbReference type="Google" id="ProtNLM"/>
    </source>
</evidence>
<dbReference type="GO" id="GO:0005815">
    <property type="term" value="C:microtubule organizing center"/>
    <property type="evidence" value="ECO:0007669"/>
    <property type="project" value="TreeGrafter"/>
</dbReference>
<dbReference type="Proteomes" id="UP001230188">
    <property type="component" value="Unassembled WGS sequence"/>
</dbReference>
<dbReference type="GO" id="GO:0010564">
    <property type="term" value="P:regulation of cell cycle process"/>
    <property type="evidence" value="ECO:0007669"/>
    <property type="project" value="TreeGrafter"/>
</dbReference>
<dbReference type="PANTHER" id="PTHR21574">
    <property type="entry name" value="CENTROSOMAL PROTEIN OF 120 KDA"/>
    <property type="match status" value="1"/>
</dbReference>
<gene>
    <name evidence="3" type="ORF">CTAYLR_009392</name>
</gene>
<accession>A0AAD7XPW7</accession>
<keyword evidence="1" id="KW-0175">Coiled coil</keyword>